<dbReference type="AlphaFoldDB" id="A0A1V2L7T5"/>
<protein>
    <submittedName>
        <fullName evidence="2">Uncharacterized protein</fullName>
    </submittedName>
</protein>
<dbReference type="STRING" id="36022.A0A1V2L7T5"/>
<feature type="signal peptide" evidence="1">
    <location>
        <begin position="1"/>
        <end position="16"/>
    </location>
</feature>
<dbReference type="EMBL" id="MPUK01000004">
    <property type="protein sequence ID" value="ONH67844.1"/>
    <property type="molecule type" value="Genomic_DNA"/>
</dbReference>
<evidence type="ECO:0000313" key="2">
    <source>
        <dbReference type="EMBL" id="ONH67844.1"/>
    </source>
</evidence>
<feature type="chain" id="PRO_5013138378" evidence="1">
    <location>
        <begin position="17"/>
        <end position="304"/>
    </location>
</feature>
<name>A0A1V2L7T5_CYBFA</name>
<proteinExistence type="predicted"/>
<organism evidence="2 3">
    <name type="scientific">Cyberlindnera fabianii</name>
    <name type="common">Yeast</name>
    <name type="synonym">Hansenula fabianii</name>
    <dbReference type="NCBI Taxonomy" id="36022"/>
    <lineage>
        <taxon>Eukaryota</taxon>
        <taxon>Fungi</taxon>
        <taxon>Dikarya</taxon>
        <taxon>Ascomycota</taxon>
        <taxon>Saccharomycotina</taxon>
        <taxon>Saccharomycetes</taxon>
        <taxon>Phaffomycetales</taxon>
        <taxon>Phaffomycetaceae</taxon>
        <taxon>Cyberlindnera</taxon>
    </lineage>
</organism>
<evidence type="ECO:0000313" key="3">
    <source>
        <dbReference type="Proteomes" id="UP000189513"/>
    </source>
</evidence>
<comment type="caution">
    <text evidence="2">The sequence shown here is derived from an EMBL/GenBank/DDBJ whole genome shotgun (WGS) entry which is preliminary data.</text>
</comment>
<gene>
    <name evidence="2" type="ORF">BON22_2375</name>
</gene>
<evidence type="ECO:0000256" key="1">
    <source>
        <dbReference type="SAM" id="SignalP"/>
    </source>
</evidence>
<accession>A0A1V2L7T5</accession>
<reference evidence="3" key="1">
    <citation type="journal article" date="2017" name="Genome Announc.">
        <title>Genome sequences of Cyberlindnera fabianii 65, Pichia kudriavzevii 129, and Saccharomyces cerevisiae 131 isolated from fermented masau fruits in Zimbabwe.</title>
        <authorList>
            <person name="van Rijswijck I.M.H."/>
            <person name="Derks M.F.L."/>
            <person name="Abee T."/>
            <person name="de Ridder D."/>
            <person name="Smid E.J."/>
        </authorList>
    </citation>
    <scope>NUCLEOTIDE SEQUENCE [LARGE SCALE GENOMIC DNA]</scope>
    <source>
        <strain evidence="3">65</strain>
    </source>
</reference>
<dbReference type="VEuPathDB" id="FungiDB:BON22_2375"/>
<keyword evidence="1" id="KW-0732">Signal</keyword>
<sequence length="304" mass="31166">MMHFYFLLLLLNVVLGDSSEFTLKLSAPGTALDNGFIYWDSDVFYLAKSANTKGDITAKILTNGSLVIISDSNTVAGISKNYFSTKAFSSTYTIAYPWTISSGHLKYDGNDFHAVPSGHDDGSYVLGSINAAAGRDTVFEISILAIGDDGQTLGDYDSNDDAISSSTSISSSSISSSSASIDDVTSSTGSALSSKATISSTSYPASSGAISSFSSFTSSGDSSVLSASSGDSTSYNGSSSFSTSMISSTYSTISSFNESSSTGASSSTGDRSSSGVPTVIEADGAALIQGSILGSFVIGLMLLW</sequence>
<keyword evidence="3" id="KW-1185">Reference proteome</keyword>
<dbReference type="Proteomes" id="UP000189513">
    <property type="component" value="Unassembled WGS sequence"/>
</dbReference>